<dbReference type="SMART" id="SM00184">
    <property type="entry name" value="RING"/>
    <property type="match status" value="1"/>
</dbReference>
<dbReference type="PANTHER" id="PTHR25462">
    <property type="entry name" value="BONUS, ISOFORM C-RELATED"/>
    <property type="match status" value="1"/>
</dbReference>
<organism evidence="6 7">
    <name type="scientific">Mytilus coruscus</name>
    <name type="common">Sea mussel</name>
    <dbReference type="NCBI Taxonomy" id="42192"/>
    <lineage>
        <taxon>Eukaryota</taxon>
        <taxon>Metazoa</taxon>
        <taxon>Spiralia</taxon>
        <taxon>Lophotrochozoa</taxon>
        <taxon>Mollusca</taxon>
        <taxon>Bivalvia</taxon>
        <taxon>Autobranchia</taxon>
        <taxon>Pteriomorphia</taxon>
        <taxon>Mytilida</taxon>
        <taxon>Mytiloidea</taxon>
        <taxon>Mytilidae</taxon>
        <taxon>Mytilinae</taxon>
        <taxon>Mytilus</taxon>
    </lineage>
</organism>
<keyword evidence="1" id="KW-0479">Metal-binding</keyword>
<gene>
    <name evidence="6" type="ORF">MCOR_15854</name>
</gene>
<name>A0A6J8B8I1_MYTCO</name>
<dbReference type="Gene3D" id="3.30.40.10">
    <property type="entry name" value="Zinc/RING finger domain, C3HC4 (zinc finger)"/>
    <property type="match status" value="1"/>
</dbReference>
<keyword evidence="2 4" id="KW-0863">Zinc-finger</keyword>
<evidence type="ECO:0000256" key="1">
    <source>
        <dbReference type="ARBA" id="ARBA00022723"/>
    </source>
</evidence>
<dbReference type="GO" id="GO:0008270">
    <property type="term" value="F:zinc ion binding"/>
    <property type="evidence" value="ECO:0007669"/>
    <property type="project" value="UniProtKB-KW"/>
</dbReference>
<accession>A0A6J8B8I1</accession>
<dbReference type="PROSITE" id="PS50089">
    <property type="entry name" value="ZF_RING_2"/>
    <property type="match status" value="1"/>
</dbReference>
<dbReference type="SUPFAM" id="SSF57850">
    <property type="entry name" value="RING/U-box"/>
    <property type="match status" value="1"/>
</dbReference>
<dbReference type="InterPro" id="IPR047153">
    <property type="entry name" value="TRIM45/56/19-like"/>
</dbReference>
<evidence type="ECO:0000256" key="3">
    <source>
        <dbReference type="ARBA" id="ARBA00022833"/>
    </source>
</evidence>
<dbReference type="PROSITE" id="PS00518">
    <property type="entry name" value="ZF_RING_1"/>
    <property type="match status" value="1"/>
</dbReference>
<evidence type="ECO:0000313" key="7">
    <source>
        <dbReference type="Proteomes" id="UP000507470"/>
    </source>
</evidence>
<dbReference type="CDD" id="cd19757">
    <property type="entry name" value="Bbox1"/>
    <property type="match status" value="1"/>
</dbReference>
<reference evidence="6 7" key="1">
    <citation type="submission" date="2020-06" db="EMBL/GenBank/DDBJ databases">
        <authorList>
            <person name="Li R."/>
            <person name="Bekaert M."/>
        </authorList>
    </citation>
    <scope>NUCLEOTIDE SEQUENCE [LARGE SCALE GENOMIC DNA]</scope>
    <source>
        <strain evidence="7">wild</strain>
    </source>
</reference>
<evidence type="ECO:0000313" key="6">
    <source>
        <dbReference type="EMBL" id="CAC5379846.1"/>
    </source>
</evidence>
<dbReference type="Proteomes" id="UP000507470">
    <property type="component" value="Unassembled WGS sequence"/>
</dbReference>
<protein>
    <recommendedName>
        <fullName evidence="5">RING-type domain-containing protein</fullName>
    </recommendedName>
</protein>
<dbReference type="InterPro" id="IPR000315">
    <property type="entry name" value="Znf_B-box"/>
</dbReference>
<dbReference type="PANTHER" id="PTHR25462:SF296">
    <property type="entry name" value="MEIOTIC P26, ISOFORM F"/>
    <property type="match status" value="1"/>
</dbReference>
<dbReference type="Pfam" id="PF13639">
    <property type="entry name" value="zf-RING_2"/>
    <property type="match status" value="1"/>
</dbReference>
<feature type="domain" description="RING-type" evidence="5">
    <location>
        <begin position="20"/>
        <end position="64"/>
    </location>
</feature>
<evidence type="ECO:0000259" key="5">
    <source>
        <dbReference type="PROSITE" id="PS50089"/>
    </source>
</evidence>
<keyword evidence="7" id="KW-1185">Reference proteome</keyword>
<sequence>MATKNSVNLITELERRYLECNICTELFDEDDHIPRLLPCHHPFCSECLKRLGRRKDTIKCPTCNAVHKVKKNEPVDFPKDNTRRDLTSFLQAHSDVNAFKKCCLCGNTVDATYKCQQCNINFCEICCHRHETENKAHNLIVNKPKTFREEDDNLDVCQNLQHEKAKLKYFCNSSNCQSVLCPSCVIAEHRDINKHELEDIEEAFEKRKNELGNDVEFLRSQILHVEATKQEVLDNTNTFQNERDEFHRKADDIFITLFSERKKSKVVTRKDNLDSFLKNADECCSLSEQLINRNSMSSFLNVHQTVAAHMKRYLNTPIEDSTCGETDSEERQIDFEDYLRLFKRNVENLENDVGSENKEPVIEPIKENHQKSRLTNTITLFGRYVFKKVATIFSYLFHRVKQTALYVLALFCAIKNIPVILLLNPQNPNAIQPDEGQPNERNNRRMNRDVRQMGRGYLRPNRHVVEQRQLEMEYNMRGQILRYLKGFRDITYQIMLILSMILLIHEISLMPLSIKEYGNLTGLKFNTQFESQFACRSADNQTVATEPFKHLQCGSTERFFKHDGVFANASFLLEKEMSIEFSIRFQKMCLQSQNTQKQDHLTVYEFGLSAFSISMNFLFPSFLAVSAFTCPNEFGVCLITGSGMLLESQDIFKK</sequence>
<evidence type="ECO:0000256" key="4">
    <source>
        <dbReference type="PROSITE-ProRule" id="PRU00175"/>
    </source>
</evidence>
<dbReference type="AlphaFoldDB" id="A0A6J8B8I1"/>
<dbReference type="Pfam" id="PF00643">
    <property type="entry name" value="zf-B_box"/>
    <property type="match status" value="1"/>
</dbReference>
<evidence type="ECO:0000256" key="2">
    <source>
        <dbReference type="ARBA" id="ARBA00022771"/>
    </source>
</evidence>
<dbReference type="OrthoDB" id="111250at2759"/>
<dbReference type="InterPro" id="IPR001841">
    <property type="entry name" value="Znf_RING"/>
</dbReference>
<dbReference type="InterPro" id="IPR013083">
    <property type="entry name" value="Znf_RING/FYVE/PHD"/>
</dbReference>
<proteinExistence type="predicted"/>
<keyword evidence="3" id="KW-0862">Zinc</keyword>
<dbReference type="InterPro" id="IPR017907">
    <property type="entry name" value="Znf_RING_CS"/>
</dbReference>
<dbReference type="EMBL" id="CACVKT020002749">
    <property type="protein sequence ID" value="CAC5379846.1"/>
    <property type="molecule type" value="Genomic_DNA"/>
</dbReference>
<dbReference type="Gene3D" id="3.30.160.60">
    <property type="entry name" value="Classic Zinc Finger"/>
    <property type="match status" value="1"/>
</dbReference>
<dbReference type="SUPFAM" id="SSF57845">
    <property type="entry name" value="B-box zinc-binding domain"/>
    <property type="match status" value="1"/>
</dbReference>